<evidence type="ECO:0000256" key="6">
    <source>
        <dbReference type="SAM" id="Phobius"/>
    </source>
</evidence>
<dbReference type="PANTHER" id="PTHR13353">
    <property type="entry name" value="TRANSMEMBRANE PROTEIN 19"/>
    <property type="match status" value="1"/>
</dbReference>
<proteinExistence type="inferred from homology"/>
<comment type="similarity">
    <text evidence="2">Belongs to the TMEM19 family.</text>
</comment>
<evidence type="ECO:0000256" key="3">
    <source>
        <dbReference type="ARBA" id="ARBA00022692"/>
    </source>
</evidence>
<evidence type="ECO:0000256" key="4">
    <source>
        <dbReference type="ARBA" id="ARBA00022989"/>
    </source>
</evidence>
<feature type="transmembrane region" description="Helical" evidence="6">
    <location>
        <begin position="194"/>
        <end position="219"/>
    </location>
</feature>
<gene>
    <name evidence="7" type="ORF">L1F29_08905</name>
</gene>
<feature type="transmembrane region" description="Helical" evidence="6">
    <location>
        <begin position="163"/>
        <end position="188"/>
    </location>
</feature>
<feature type="transmembrane region" description="Helical" evidence="6">
    <location>
        <begin position="120"/>
        <end position="142"/>
    </location>
</feature>
<accession>A0ABY5SD77</accession>
<keyword evidence="8" id="KW-1185">Reference proteome</keyword>
<feature type="transmembrane region" description="Helical" evidence="6">
    <location>
        <begin position="255"/>
        <end position="275"/>
    </location>
</feature>
<evidence type="ECO:0000256" key="5">
    <source>
        <dbReference type="ARBA" id="ARBA00023136"/>
    </source>
</evidence>
<keyword evidence="4 6" id="KW-1133">Transmembrane helix</keyword>
<dbReference type="Pfam" id="PF01940">
    <property type="entry name" value="DUF92"/>
    <property type="match status" value="1"/>
</dbReference>
<evidence type="ECO:0000256" key="2">
    <source>
        <dbReference type="ARBA" id="ARBA00009012"/>
    </source>
</evidence>
<dbReference type="Proteomes" id="UP001057877">
    <property type="component" value="Chromosome"/>
</dbReference>
<protein>
    <submittedName>
        <fullName evidence="7">DUF92 domain-containing protein</fullName>
    </submittedName>
</protein>
<name>A0ABY5SD77_9BACL</name>
<dbReference type="PANTHER" id="PTHR13353:SF5">
    <property type="entry name" value="TRANSMEMBRANE PROTEIN 19"/>
    <property type="match status" value="1"/>
</dbReference>
<evidence type="ECO:0000256" key="1">
    <source>
        <dbReference type="ARBA" id="ARBA00004141"/>
    </source>
</evidence>
<feature type="transmembrane region" description="Helical" evidence="6">
    <location>
        <begin position="9"/>
        <end position="27"/>
    </location>
</feature>
<feature type="transmembrane region" description="Helical" evidence="6">
    <location>
        <begin position="47"/>
        <end position="69"/>
    </location>
</feature>
<reference evidence="7" key="1">
    <citation type="submission" date="2022-01" db="EMBL/GenBank/DDBJ databases">
        <title>Paenibacillus spongiae sp. nov., isolated from marine sponge.</title>
        <authorList>
            <person name="Li Z."/>
            <person name="Zhang M."/>
        </authorList>
    </citation>
    <scope>NUCLEOTIDE SEQUENCE</scope>
    <source>
        <strain evidence="7">PHS-Z3</strain>
    </source>
</reference>
<keyword evidence="5 6" id="KW-0472">Membrane</keyword>
<dbReference type="RefSeq" id="WP_258387976.1">
    <property type="nucleotide sequence ID" value="NZ_CP091430.1"/>
</dbReference>
<dbReference type="InterPro" id="IPR002794">
    <property type="entry name" value="DUF92_TMEM19"/>
</dbReference>
<sequence length="277" mass="28694">MIGWIEEWWLRLAAGLLGSGLIAWGAYRMRSLSGSGAVSAVLMGTAFVTLGSPVWFGVLIAFFVSSSLWSKWKRRNRQKQKAETNYAKSGRRDASQVWANGGLGLALCALHAIWPHEGWLYAFVGVMGAVNADTWATEIGALSRSAPRSLLSGRRVPPGTSGGVTALGSAAALGGAAFIGGIAALLTASEPPDAAWLIAAAAVAGTAGAFIDSVLGAAVQAMFRCRICGCETERTHHCGEKAEPLRGLAWMSNDAVNMLSSAAAGLLGWGIGMMAGG</sequence>
<feature type="transmembrane region" description="Helical" evidence="6">
    <location>
        <begin position="97"/>
        <end position="114"/>
    </location>
</feature>
<dbReference type="EMBL" id="CP091430">
    <property type="protein sequence ID" value="UVI31916.1"/>
    <property type="molecule type" value="Genomic_DNA"/>
</dbReference>
<comment type="subcellular location">
    <subcellularLocation>
        <location evidence="1">Membrane</location>
        <topology evidence="1">Multi-pass membrane protein</topology>
    </subcellularLocation>
</comment>
<keyword evidence="3 6" id="KW-0812">Transmembrane</keyword>
<evidence type="ECO:0000313" key="7">
    <source>
        <dbReference type="EMBL" id="UVI31916.1"/>
    </source>
</evidence>
<evidence type="ECO:0000313" key="8">
    <source>
        <dbReference type="Proteomes" id="UP001057877"/>
    </source>
</evidence>
<organism evidence="7 8">
    <name type="scientific">Paenibacillus spongiae</name>
    <dbReference type="NCBI Taxonomy" id="2909671"/>
    <lineage>
        <taxon>Bacteria</taxon>
        <taxon>Bacillati</taxon>
        <taxon>Bacillota</taxon>
        <taxon>Bacilli</taxon>
        <taxon>Bacillales</taxon>
        <taxon>Paenibacillaceae</taxon>
        <taxon>Paenibacillus</taxon>
    </lineage>
</organism>